<feature type="domain" description="Peptidase M16 N-terminal" evidence="9">
    <location>
        <begin position="55"/>
        <end position="174"/>
    </location>
</feature>
<dbReference type="PROSITE" id="PS00143">
    <property type="entry name" value="INSULINASE"/>
    <property type="match status" value="1"/>
</dbReference>
<protein>
    <submittedName>
        <fullName evidence="11">Zinc protease</fullName>
    </submittedName>
</protein>
<evidence type="ECO:0000256" key="5">
    <source>
        <dbReference type="ARBA" id="ARBA00022801"/>
    </source>
</evidence>
<organism evidence="11 12">
    <name type="scientific">Wenyingzhuangia marina</name>
    <dbReference type="NCBI Taxonomy" id="1195760"/>
    <lineage>
        <taxon>Bacteria</taxon>
        <taxon>Pseudomonadati</taxon>
        <taxon>Bacteroidota</taxon>
        <taxon>Flavobacteriia</taxon>
        <taxon>Flavobacteriales</taxon>
        <taxon>Flavobacteriaceae</taxon>
        <taxon>Wenyingzhuangia</taxon>
    </lineage>
</organism>
<dbReference type="OrthoDB" id="9811314at2"/>
<evidence type="ECO:0000259" key="9">
    <source>
        <dbReference type="Pfam" id="PF00675"/>
    </source>
</evidence>
<dbReference type="InterPro" id="IPR011249">
    <property type="entry name" value="Metalloenz_LuxS/M16"/>
</dbReference>
<accession>A0A1M5S5D4</accession>
<comment type="similarity">
    <text evidence="2 8">Belongs to the peptidase M16 family.</text>
</comment>
<gene>
    <name evidence="11" type="ORF">SAMN05444281_0135</name>
</gene>
<dbReference type="SUPFAM" id="SSF63411">
    <property type="entry name" value="LuxS/MPP-like metallohydrolase"/>
    <property type="match status" value="4"/>
</dbReference>
<dbReference type="GO" id="GO:0046872">
    <property type="term" value="F:metal ion binding"/>
    <property type="evidence" value="ECO:0007669"/>
    <property type="project" value="UniProtKB-KW"/>
</dbReference>
<dbReference type="PROSITE" id="PS51257">
    <property type="entry name" value="PROKAR_LIPOPROTEIN"/>
    <property type="match status" value="1"/>
</dbReference>
<proteinExistence type="inferred from homology"/>
<reference evidence="12" key="1">
    <citation type="submission" date="2016-11" db="EMBL/GenBank/DDBJ databases">
        <authorList>
            <person name="Varghese N."/>
            <person name="Submissions S."/>
        </authorList>
    </citation>
    <scope>NUCLEOTIDE SEQUENCE [LARGE SCALE GENOMIC DNA]</scope>
    <source>
        <strain evidence="12">DSM 100572</strain>
    </source>
</reference>
<dbReference type="InterPro" id="IPR001431">
    <property type="entry name" value="Pept_M16_Zn_BS"/>
</dbReference>
<evidence type="ECO:0000256" key="2">
    <source>
        <dbReference type="ARBA" id="ARBA00007261"/>
    </source>
</evidence>
<evidence type="ECO:0000256" key="6">
    <source>
        <dbReference type="ARBA" id="ARBA00022833"/>
    </source>
</evidence>
<keyword evidence="12" id="KW-1185">Reference proteome</keyword>
<sequence length="940" mass="107366">MKKIILLLSVVFIAACNTVNKIQQKSTNKIVTNIPVDSMTKTGVLSNGMTYYIRQNAKPEQKVEFRLVVKAGSILENEKQLGLAHFMEHMNFNGSKNFDKNELISYLQSIGVKFGAHLNAYTSFDETVYILPIPTDDDEKLEKGIQILEDWAFNASLTDEEIDKERGVVLEEYRLGLGADKRMMKEYLPKLMHNSRYAERLPIGTKEVLENFSYDDLKQFYKDWYRPDLMAIIAVGDVDANILEQKIKTHFEKYPAIKNPKERKEYKVPNHNETFVAIETDKEASRSIVRQYYKDIEEATPMTSLEDYKKHLTENLFSKMINQRLEELTTDENPPFLYGYSTHGDTWAKSKQAYQSVALSSETGQLEALKALATENERVLRYGFNDSELKRAKEALLKSMKHAYQERDKTASSRYANEYIQNFLEQAPIPGIKWELEAVQSMLPNININDCNQLVQKYIHNNNLVVVLTGPEKEGLQKVTKADVLNTLNIVKSASIEPYKDVTFAEGLMKEMPKKGSIISISNDTVFNTKTLTLSNGVLVTYKKTDFKNNQILFSGFKYGGTSLYTDEEYKKTNLGTEALTESGLNGYSKTDLAKLLTGKLVTVNPYISNLSEGFNGSTTPEDFEVLFQLTNLCITKLDYDEKAYNSNKNKMQAYLKNILSNPSTYFSVEFSKFLHQNNKRYTGIPTNEDWENTDFKLAYQKYNELFSNANGFHFYFVGSFDEDKLKEYAELYLASLPSKNTKDSYKNIASKPLSGNLEKIITKGSEPKSLVRIIYQGTTNNNTKDAYYLKSLGELLTIKLIEELRESESGVYGVGARGSMNKLPFATYNFSISFPCGPENVDKLKAKTFEEIEKIKNNGVSEKDLNKIKETQLLELKEAKKTNNYWLNQLKNSDYNQTDRSKILEAENKIKNLTAKDLQKTANKYLGNNRIIGILNPEK</sequence>
<dbReference type="RefSeq" id="WP_073117755.1">
    <property type="nucleotide sequence ID" value="NZ_BMEN01000005.1"/>
</dbReference>
<dbReference type="Proteomes" id="UP000184109">
    <property type="component" value="Unassembled WGS sequence"/>
</dbReference>
<evidence type="ECO:0000256" key="1">
    <source>
        <dbReference type="ARBA" id="ARBA00001947"/>
    </source>
</evidence>
<dbReference type="STRING" id="1195760.SAMN05444281_0135"/>
<feature type="domain" description="Peptidase M16 C-terminal" evidence="10">
    <location>
        <begin position="709"/>
        <end position="871"/>
    </location>
</feature>
<dbReference type="EMBL" id="FQXQ01000001">
    <property type="protein sequence ID" value="SHH33696.1"/>
    <property type="molecule type" value="Genomic_DNA"/>
</dbReference>
<dbReference type="AlphaFoldDB" id="A0A1M5S5D4"/>
<keyword evidence="5" id="KW-0378">Hydrolase</keyword>
<dbReference type="GO" id="GO:0004222">
    <property type="term" value="F:metalloendopeptidase activity"/>
    <property type="evidence" value="ECO:0007669"/>
    <property type="project" value="InterPro"/>
</dbReference>
<keyword evidence="6" id="KW-0862">Zinc</keyword>
<dbReference type="InterPro" id="IPR011765">
    <property type="entry name" value="Pept_M16_N"/>
</dbReference>
<name>A0A1M5S5D4_9FLAO</name>
<evidence type="ECO:0000259" key="10">
    <source>
        <dbReference type="Pfam" id="PF05193"/>
    </source>
</evidence>
<keyword evidence="4" id="KW-0479">Metal-binding</keyword>
<comment type="cofactor">
    <cofactor evidence="1">
        <name>Zn(2+)</name>
        <dbReference type="ChEBI" id="CHEBI:29105"/>
    </cofactor>
</comment>
<keyword evidence="7" id="KW-0482">Metalloprotease</keyword>
<evidence type="ECO:0000256" key="4">
    <source>
        <dbReference type="ARBA" id="ARBA00022723"/>
    </source>
</evidence>
<dbReference type="PANTHER" id="PTHR43690">
    <property type="entry name" value="NARDILYSIN"/>
    <property type="match status" value="1"/>
</dbReference>
<dbReference type="Pfam" id="PF05193">
    <property type="entry name" value="Peptidase_M16_C"/>
    <property type="match status" value="2"/>
</dbReference>
<dbReference type="GO" id="GO:0006508">
    <property type="term" value="P:proteolysis"/>
    <property type="evidence" value="ECO:0007669"/>
    <property type="project" value="UniProtKB-KW"/>
</dbReference>
<feature type="domain" description="Peptidase M16 C-terminal" evidence="10">
    <location>
        <begin position="211"/>
        <end position="396"/>
    </location>
</feature>
<evidence type="ECO:0000313" key="12">
    <source>
        <dbReference type="Proteomes" id="UP000184109"/>
    </source>
</evidence>
<dbReference type="InterPro" id="IPR050626">
    <property type="entry name" value="Peptidase_M16"/>
</dbReference>
<dbReference type="Gene3D" id="3.30.830.10">
    <property type="entry name" value="Metalloenzyme, LuxS/M16 peptidase-like"/>
    <property type="match status" value="4"/>
</dbReference>
<dbReference type="InterPro" id="IPR007863">
    <property type="entry name" value="Peptidase_M16_C"/>
</dbReference>
<evidence type="ECO:0000313" key="11">
    <source>
        <dbReference type="EMBL" id="SHH33696.1"/>
    </source>
</evidence>
<evidence type="ECO:0000256" key="3">
    <source>
        <dbReference type="ARBA" id="ARBA00022670"/>
    </source>
</evidence>
<dbReference type="PANTHER" id="PTHR43690:SF34">
    <property type="entry name" value="ZINC PROTEASE PQQL-LIKE"/>
    <property type="match status" value="1"/>
</dbReference>
<evidence type="ECO:0000256" key="7">
    <source>
        <dbReference type="ARBA" id="ARBA00023049"/>
    </source>
</evidence>
<keyword evidence="3 11" id="KW-0645">Protease</keyword>
<dbReference type="Pfam" id="PF00675">
    <property type="entry name" value="Peptidase_M16"/>
    <property type="match status" value="1"/>
</dbReference>
<evidence type="ECO:0000256" key="8">
    <source>
        <dbReference type="RuleBase" id="RU004447"/>
    </source>
</evidence>